<dbReference type="Proteomes" id="UP000805193">
    <property type="component" value="Unassembled WGS sequence"/>
</dbReference>
<feature type="non-terminal residue" evidence="1">
    <location>
        <position position="138"/>
    </location>
</feature>
<evidence type="ECO:0000313" key="2">
    <source>
        <dbReference type="Proteomes" id="UP000805193"/>
    </source>
</evidence>
<protein>
    <submittedName>
        <fullName evidence="1">Uncharacterized protein</fullName>
    </submittedName>
</protein>
<accession>A0AC60QRK8</accession>
<proteinExistence type="predicted"/>
<comment type="caution">
    <text evidence="1">The sequence shown here is derived from an EMBL/GenBank/DDBJ whole genome shotgun (WGS) entry which is preliminary data.</text>
</comment>
<gene>
    <name evidence="1" type="ORF">HPB47_017170</name>
</gene>
<reference evidence="1 2" key="1">
    <citation type="journal article" date="2020" name="Cell">
        <title>Large-Scale Comparative Analyses of Tick Genomes Elucidate Their Genetic Diversity and Vector Capacities.</title>
        <authorList>
            <consortium name="Tick Genome and Microbiome Consortium (TIGMIC)"/>
            <person name="Jia N."/>
            <person name="Wang J."/>
            <person name="Shi W."/>
            <person name="Du L."/>
            <person name="Sun Y."/>
            <person name="Zhan W."/>
            <person name="Jiang J.F."/>
            <person name="Wang Q."/>
            <person name="Zhang B."/>
            <person name="Ji P."/>
            <person name="Bell-Sakyi L."/>
            <person name="Cui X.M."/>
            <person name="Yuan T.T."/>
            <person name="Jiang B.G."/>
            <person name="Yang W.F."/>
            <person name="Lam T.T."/>
            <person name="Chang Q.C."/>
            <person name="Ding S.J."/>
            <person name="Wang X.J."/>
            <person name="Zhu J.G."/>
            <person name="Ruan X.D."/>
            <person name="Zhao L."/>
            <person name="Wei J.T."/>
            <person name="Ye R.Z."/>
            <person name="Que T.C."/>
            <person name="Du C.H."/>
            <person name="Zhou Y.H."/>
            <person name="Cheng J.X."/>
            <person name="Dai P.F."/>
            <person name="Guo W.B."/>
            <person name="Han X.H."/>
            <person name="Huang E.J."/>
            <person name="Li L.F."/>
            <person name="Wei W."/>
            <person name="Gao Y.C."/>
            <person name="Liu J.Z."/>
            <person name="Shao H.Z."/>
            <person name="Wang X."/>
            <person name="Wang C.C."/>
            <person name="Yang T.C."/>
            <person name="Huo Q.B."/>
            <person name="Li W."/>
            <person name="Chen H.Y."/>
            <person name="Chen S.E."/>
            <person name="Zhou L.G."/>
            <person name="Ni X.B."/>
            <person name="Tian J.H."/>
            <person name="Sheng Y."/>
            <person name="Liu T."/>
            <person name="Pan Y.S."/>
            <person name="Xia L.Y."/>
            <person name="Li J."/>
            <person name="Zhao F."/>
            <person name="Cao W.C."/>
        </authorList>
    </citation>
    <scope>NUCLEOTIDE SEQUENCE [LARGE SCALE GENOMIC DNA]</scope>
    <source>
        <strain evidence="1">Iper-2018</strain>
    </source>
</reference>
<keyword evidence="2" id="KW-1185">Reference proteome</keyword>
<organism evidence="1 2">
    <name type="scientific">Ixodes persulcatus</name>
    <name type="common">Taiga tick</name>
    <dbReference type="NCBI Taxonomy" id="34615"/>
    <lineage>
        <taxon>Eukaryota</taxon>
        <taxon>Metazoa</taxon>
        <taxon>Ecdysozoa</taxon>
        <taxon>Arthropoda</taxon>
        <taxon>Chelicerata</taxon>
        <taxon>Arachnida</taxon>
        <taxon>Acari</taxon>
        <taxon>Parasitiformes</taxon>
        <taxon>Ixodida</taxon>
        <taxon>Ixodoidea</taxon>
        <taxon>Ixodidae</taxon>
        <taxon>Ixodinae</taxon>
        <taxon>Ixodes</taxon>
    </lineage>
</organism>
<sequence length="138" mass="16224">MLTTKHKEVQSTTLLMTIGEEARKAYATFVFEAEEEREDVNMLMEKFESFYQPATNLTYNEFRFGIRDQREGETFNGWLTEFGLLASRCEFGVLEERMLRSRIILGIKDKKQQQRLVSENPPYATAVEIRRAREQGQE</sequence>
<name>A0AC60QRK8_IXOPE</name>
<dbReference type="EMBL" id="JABSTQ010006040">
    <property type="protein sequence ID" value="KAG0438044.1"/>
    <property type="molecule type" value="Genomic_DNA"/>
</dbReference>
<evidence type="ECO:0000313" key="1">
    <source>
        <dbReference type="EMBL" id="KAG0438044.1"/>
    </source>
</evidence>